<accession>A0A561DSR3</accession>
<evidence type="ECO:0000256" key="1">
    <source>
        <dbReference type="ARBA" id="ARBA00022612"/>
    </source>
</evidence>
<dbReference type="Proteomes" id="UP000319671">
    <property type="component" value="Unassembled WGS sequence"/>
</dbReference>
<comment type="caution">
    <text evidence="5">The sequence shown here is derived from an EMBL/GenBank/DDBJ whole genome shotgun (WGS) entry which is preliminary data.</text>
</comment>
<dbReference type="InterPro" id="IPR054613">
    <property type="entry name" value="Peptidase_S78_dom"/>
</dbReference>
<keyword evidence="1" id="KW-1188">Viral release from host cell</keyword>
<dbReference type="InterPro" id="IPR006433">
    <property type="entry name" value="Prohead_protease"/>
</dbReference>
<evidence type="ECO:0000313" key="5">
    <source>
        <dbReference type="EMBL" id="TWE06409.1"/>
    </source>
</evidence>
<evidence type="ECO:0000313" key="6">
    <source>
        <dbReference type="Proteomes" id="UP000319671"/>
    </source>
</evidence>
<name>A0A561DSR3_9BACI</name>
<dbReference type="GO" id="GO:0008233">
    <property type="term" value="F:peptidase activity"/>
    <property type="evidence" value="ECO:0007669"/>
    <property type="project" value="UniProtKB-KW"/>
</dbReference>
<organism evidence="5 6">
    <name type="scientific">Neobacillus bataviensis</name>
    <dbReference type="NCBI Taxonomy" id="220685"/>
    <lineage>
        <taxon>Bacteria</taxon>
        <taxon>Bacillati</taxon>
        <taxon>Bacillota</taxon>
        <taxon>Bacilli</taxon>
        <taxon>Bacillales</taxon>
        <taxon>Bacillaceae</taxon>
        <taxon>Neobacillus</taxon>
    </lineage>
</organism>
<evidence type="ECO:0000256" key="3">
    <source>
        <dbReference type="ARBA" id="ARBA00022801"/>
    </source>
</evidence>
<dbReference type="Pfam" id="PF04586">
    <property type="entry name" value="Peptidase_S78"/>
    <property type="match status" value="1"/>
</dbReference>
<keyword evidence="3" id="KW-0378">Hydrolase</keyword>
<dbReference type="AlphaFoldDB" id="A0A561DSR3"/>
<keyword evidence="6" id="KW-1185">Reference proteome</keyword>
<protein>
    <recommendedName>
        <fullName evidence="4">Prohead serine protease domain-containing protein</fullName>
    </recommendedName>
</protein>
<dbReference type="NCBIfam" id="TIGR01543">
    <property type="entry name" value="proheadase_HK97"/>
    <property type="match status" value="1"/>
</dbReference>
<sequence length="187" mass="21642">MNKRTSFLESQFRADEQEEKLFLEGYFIRYNAETELYDGVFEEVSPQAVLKSLEKNDIRCLFNHDSGVVLGRVGNKTLELKSDDKGLYGKVEINRNDPEAMAIYARIQRGDINACSFGFYPVKEDYEIRKDGSTKFIIREADLFEVSCVTFPAYPQTEISARQQDIEAIKLEKLNTRKRKLKEMLGK</sequence>
<reference evidence="5 6" key="1">
    <citation type="submission" date="2019-06" db="EMBL/GenBank/DDBJ databases">
        <title>Sorghum-associated microbial communities from plants grown in Nebraska, USA.</title>
        <authorList>
            <person name="Schachtman D."/>
        </authorList>
    </citation>
    <scope>NUCLEOTIDE SEQUENCE [LARGE SCALE GENOMIC DNA]</scope>
    <source>
        <strain evidence="5 6">2482</strain>
    </source>
</reference>
<evidence type="ECO:0000259" key="4">
    <source>
        <dbReference type="Pfam" id="PF04586"/>
    </source>
</evidence>
<gene>
    <name evidence="5" type="ORF">FB550_102431</name>
</gene>
<keyword evidence="2" id="KW-0645">Protease</keyword>
<dbReference type="GO" id="GO:0006508">
    <property type="term" value="P:proteolysis"/>
    <property type="evidence" value="ECO:0007669"/>
    <property type="project" value="UniProtKB-KW"/>
</dbReference>
<evidence type="ECO:0000256" key="2">
    <source>
        <dbReference type="ARBA" id="ARBA00022670"/>
    </source>
</evidence>
<dbReference type="RefSeq" id="WP_144563164.1">
    <property type="nucleotide sequence ID" value="NZ_VIVN01000002.1"/>
</dbReference>
<feature type="domain" description="Prohead serine protease" evidence="4">
    <location>
        <begin position="12"/>
        <end position="170"/>
    </location>
</feature>
<dbReference type="EMBL" id="VIVN01000002">
    <property type="protein sequence ID" value="TWE06409.1"/>
    <property type="molecule type" value="Genomic_DNA"/>
</dbReference>
<proteinExistence type="predicted"/>